<reference evidence="2" key="1">
    <citation type="submission" date="2021-01" db="EMBL/GenBank/DDBJ databases">
        <title>Adiantum capillus-veneris genome.</title>
        <authorList>
            <person name="Fang Y."/>
            <person name="Liao Q."/>
        </authorList>
    </citation>
    <scope>NUCLEOTIDE SEQUENCE</scope>
    <source>
        <strain evidence="2">H3</strain>
        <tissue evidence="2">Leaf</tissue>
    </source>
</reference>
<protein>
    <submittedName>
        <fullName evidence="2">Uncharacterized protein</fullName>
    </submittedName>
</protein>
<evidence type="ECO:0000313" key="2">
    <source>
        <dbReference type="EMBL" id="KAI5068964.1"/>
    </source>
</evidence>
<dbReference type="EMBL" id="JABFUD020000015">
    <property type="protein sequence ID" value="KAI5068964.1"/>
    <property type="molecule type" value="Genomic_DNA"/>
</dbReference>
<sequence>MGAGGELRVGKFEASSPGDPMKGEVGAADEEPVPRARQLLQSSLEIGDFPRSELKLKQKFQIKQLVM</sequence>
<comment type="caution">
    <text evidence="2">The sequence shown here is derived from an EMBL/GenBank/DDBJ whole genome shotgun (WGS) entry which is preliminary data.</text>
</comment>
<proteinExistence type="predicted"/>
<name>A0A9D4ZBI0_ADICA</name>
<feature type="region of interest" description="Disordered" evidence="1">
    <location>
        <begin position="1"/>
        <end position="33"/>
    </location>
</feature>
<accession>A0A9D4ZBI0</accession>
<evidence type="ECO:0000313" key="3">
    <source>
        <dbReference type="Proteomes" id="UP000886520"/>
    </source>
</evidence>
<keyword evidence="3" id="KW-1185">Reference proteome</keyword>
<organism evidence="2 3">
    <name type="scientific">Adiantum capillus-veneris</name>
    <name type="common">Maidenhair fern</name>
    <dbReference type="NCBI Taxonomy" id="13818"/>
    <lineage>
        <taxon>Eukaryota</taxon>
        <taxon>Viridiplantae</taxon>
        <taxon>Streptophyta</taxon>
        <taxon>Embryophyta</taxon>
        <taxon>Tracheophyta</taxon>
        <taxon>Polypodiopsida</taxon>
        <taxon>Polypodiidae</taxon>
        <taxon>Polypodiales</taxon>
        <taxon>Pteridineae</taxon>
        <taxon>Pteridaceae</taxon>
        <taxon>Vittarioideae</taxon>
        <taxon>Adiantum</taxon>
    </lineage>
</organism>
<evidence type="ECO:0000256" key="1">
    <source>
        <dbReference type="SAM" id="MobiDB-lite"/>
    </source>
</evidence>
<dbReference type="Proteomes" id="UP000886520">
    <property type="component" value="Chromosome 15"/>
</dbReference>
<dbReference type="AlphaFoldDB" id="A0A9D4ZBI0"/>
<gene>
    <name evidence="2" type="ORF">GOP47_0015265</name>
</gene>